<organism evidence="3 4">
    <name type="scientific">Ambispora gerdemannii</name>
    <dbReference type="NCBI Taxonomy" id="144530"/>
    <lineage>
        <taxon>Eukaryota</taxon>
        <taxon>Fungi</taxon>
        <taxon>Fungi incertae sedis</taxon>
        <taxon>Mucoromycota</taxon>
        <taxon>Glomeromycotina</taxon>
        <taxon>Glomeromycetes</taxon>
        <taxon>Archaeosporales</taxon>
        <taxon>Ambisporaceae</taxon>
        <taxon>Ambispora</taxon>
    </lineage>
</organism>
<feature type="compositionally biased region" description="Basic and acidic residues" evidence="1">
    <location>
        <begin position="383"/>
        <end position="395"/>
    </location>
</feature>
<dbReference type="Proteomes" id="UP000789831">
    <property type="component" value="Unassembled WGS sequence"/>
</dbReference>
<dbReference type="OrthoDB" id="45365at2759"/>
<keyword evidence="2" id="KW-1133">Transmembrane helix</keyword>
<dbReference type="PANTHER" id="PTHR23244">
    <property type="entry name" value="KELCH REPEAT DOMAIN"/>
    <property type="match status" value="1"/>
</dbReference>
<name>A0A9N9DTA5_9GLOM</name>
<reference evidence="3" key="1">
    <citation type="submission" date="2021-06" db="EMBL/GenBank/DDBJ databases">
        <authorList>
            <person name="Kallberg Y."/>
            <person name="Tangrot J."/>
            <person name="Rosling A."/>
        </authorList>
    </citation>
    <scope>NUCLEOTIDE SEQUENCE</scope>
    <source>
        <strain evidence="3">MT106</strain>
    </source>
</reference>
<keyword evidence="2" id="KW-0472">Membrane</keyword>
<keyword evidence="2" id="KW-0812">Transmembrane</keyword>
<feature type="region of interest" description="Disordered" evidence="1">
    <location>
        <begin position="363"/>
        <end position="398"/>
    </location>
</feature>
<dbReference type="EMBL" id="CAJVPL010004926">
    <property type="protein sequence ID" value="CAG8652617.1"/>
    <property type="molecule type" value="Genomic_DNA"/>
</dbReference>
<accession>A0A9N9DTA5</accession>
<comment type="caution">
    <text evidence="3">The sequence shown here is derived from an EMBL/GenBank/DDBJ whole genome shotgun (WGS) entry which is preliminary data.</text>
</comment>
<sequence length="471" mass="52438">MSKSGANFHLGCQHVVSFHSITLQIPIDVLTKQIKFFRYFLFVTLALNVFENVNSQSPRYGHTANFIEQERKIYFIGGIDPNRPPFNILVLDVLVLDLSTNVSVESIPSAIPVTGSYTPVAFGTSVVDAENTPSARYGLNSAIDQNKRWHIYGGCEDSDEPTSDQNVHYFDFSTKKFITPETSNIKVRFDYTATAIGSNIIYIGGQTGNNTFVGMDEILIFNSDTSTWKKAKNVLEFEQVPRRGGHTAVKLNNTSILIYGGLYDSKSTTMNISNAVALLSIRNFEDFTSIWSLPVTSFPDTPYQNQQIPYYHTATIYHRYMIVAYGKPADANTQQSQGFKQPIITILDTRDMKWVPVINQSLIGTPRNTTNGPNGTTNNQGTEPKENNGSGEKKNNTGSIVGGVTAGITIICITIIVWIRYKRRLTQKELDNNQHAHLNQIASPAQEFNQLAQVIESDQLAQVVESNQLAQ</sequence>
<proteinExistence type="predicted"/>
<evidence type="ECO:0000256" key="2">
    <source>
        <dbReference type="SAM" id="Phobius"/>
    </source>
</evidence>
<gene>
    <name evidence="3" type="ORF">AGERDE_LOCUS11463</name>
</gene>
<dbReference type="AlphaFoldDB" id="A0A9N9DTA5"/>
<evidence type="ECO:0000313" key="3">
    <source>
        <dbReference type="EMBL" id="CAG8652617.1"/>
    </source>
</evidence>
<dbReference type="InterPro" id="IPR015915">
    <property type="entry name" value="Kelch-typ_b-propeller"/>
</dbReference>
<protein>
    <submittedName>
        <fullName evidence="3">3212_t:CDS:1</fullName>
    </submittedName>
</protein>
<feature type="non-terminal residue" evidence="3">
    <location>
        <position position="471"/>
    </location>
</feature>
<dbReference type="Pfam" id="PF24681">
    <property type="entry name" value="Kelch_KLHDC2_KLHL20_DRC7"/>
    <property type="match status" value="1"/>
</dbReference>
<feature type="transmembrane region" description="Helical" evidence="2">
    <location>
        <begin position="400"/>
        <end position="419"/>
    </location>
</feature>
<dbReference type="SUPFAM" id="SSF117281">
    <property type="entry name" value="Kelch motif"/>
    <property type="match status" value="1"/>
</dbReference>
<evidence type="ECO:0000313" key="4">
    <source>
        <dbReference type="Proteomes" id="UP000789831"/>
    </source>
</evidence>
<feature type="compositionally biased region" description="Low complexity" evidence="1">
    <location>
        <begin position="364"/>
        <end position="382"/>
    </location>
</feature>
<keyword evidence="4" id="KW-1185">Reference proteome</keyword>
<dbReference type="Gene3D" id="2.120.10.80">
    <property type="entry name" value="Kelch-type beta propeller"/>
    <property type="match status" value="2"/>
</dbReference>
<evidence type="ECO:0000256" key="1">
    <source>
        <dbReference type="SAM" id="MobiDB-lite"/>
    </source>
</evidence>